<protein>
    <submittedName>
        <fullName evidence="1">Uncharacterized protein</fullName>
    </submittedName>
</protein>
<sequence>MVILREDTSLKAIIEKGADNLGDIPLQEFLAYAKNVCLKVAADNLAEKEIGWRKHWLDAAASLQEAEEHIESALTSTKEV</sequence>
<dbReference type="EMBL" id="LR797252">
    <property type="protein sequence ID" value="CAB4196664.1"/>
    <property type="molecule type" value="Genomic_DNA"/>
</dbReference>
<proteinExistence type="predicted"/>
<reference evidence="1" key="1">
    <citation type="submission" date="2020-05" db="EMBL/GenBank/DDBJ databases">
        <authorList>
            <person name="Chiriac C."/>
            <person name="Salcher M."/>
            <person name="Ghai R."/>
            <person name="Kavagutti S V."/>
        </authorList>
    </citation>
    <scope>NUCLEOTIDE SEQUENCE</scope>
</reference>
<name>A0A6J5RXC8_9CAUD</name>
<evidence type="ECO:0000313" key="1">
    <source>
        <dbReference type="EMBL" id="CAB4196664.1"/>
    </source>
</evidence>
<gene>
    <name evidence="1" type="ORF">UFOVP1290_184</name>
</gene>
<organism evidence="1">
    <name type="scientific">uncultured Caudovirales phage</name>
    <dbReference type="NCBI Taxonomy" id="2100421"/>
    <lineage>
        <taxon>Viruses</taxon>
        <taxon>Duplodnaviria</taxon>
        <taxon>Heunggongvirae</taxon>
        <taxon>Uroviricota</taxon>
        <taxon>Caudoviricetes</taxon>
        <taxon>Peduoviridae</taxon>
        <taxon>Maltschvirus</taxon>
        <taxon>Maltschvirus maltsch</taxon>
    </lineage>
</organism>
<accession>A0A6J5RXC8</accession>